<evidence type="ECO:0000256" key="7">
    <source>
        <dbReference type="RuleBase" id="RU000383"/>
    </source>
</evidence>
<dbReference type="Proteomes" id="UP000593562">
    <property type="component" value="Unassembled WGS sequence"/>
</dbReference>
<keyword evidence="4 7" id="KW-0195">Cyclin</keyword>
<accession>A0A7J7D2S9</accession>
<evidence type="ECO:0000313" key="11">
    <source>
        <dbReference type="EMBL" id="KAF5740647.1"/>
    </source>
</evidence>
<feature type="domain" description="Cyclin C-terminal" evidence="10">
    <location>
        <begin position="192"/>
        <end position="332"/>
    </location>
</feature>
<evidence type="ECO:0000256" key="8">
    <source>
        <dbReference type="SAM" id="MobiDB-lite"/>
    </source>
</evidence>
<dbReference type="EMBL" id="JAAARO010000011">
    <property type="protein sequence ID" value="KAF5740647.1"/>
    <property type="molecule type" value="Genomic_DNA"/>
</dbReference>
<comment type="caution">
    <text evidence="11">The sequence shown here is derived from an EMBL/GenBank/DDBJ whole genome shotgun (WGS) entry which is preliminary data.</text>
</comment>
<dbReference type="SUPFAM" id="SSF47954">
    <property type="entry name" value="Cyclin-like"/>
    <property type="match status" value="2"/>
</dbReference>
<feature type="region of interest" description="Disordered" evidence="8">
    <location>
        <begin position="310"/>
        <end position="342"/>
    </location>
</feature>
<dbReference type="OrthoDB" id="5590282at2759"/>
<dbReference type="GO" id="GO:0048316">
    <property type="term" value="P:seed development"/>
    <property type="evidence" value="ECO:0007669"/>
    <property type="project" value="UniProtKB-ARBA"/>
</dbReference>
<evidence type="ECO:0000256" key="5">
    <source>
        <dbReference type="ARBA" id="ARBA00023306"/>
    </source>
</evidence>
<dbReference type="FunFam" id="1.10.472.10:FF:000074">
    <property type="entry name" value="D3-type cyclin"/>
    <property type="match status" value="1"/>
</dbReference>
<feature type="compositionally biased region" description="Low complexity" evidence="8">
    <location>
        <begin position="310"/>
        <end position="332"/>
    </location>
</feature>
<gene>
    <name evidence="11" type="ORF">HS088_TW11G00724</name>
</gene>
<dbReference type="AlphaFoldDB" id="A0A7J7D2S9"/>
<protein>
    <recommendedName>
        <fullName evidence="6">B-like cyclin</fullName>
    </recommendedName>
</protein>
<evidence type="ECO:0000259" key="9">
    <source>
        <dbReference type="SMART" id="SM00385"/>
    </source>
</evidence>
<name>A0A7J7D2S9_TRIWF</name>
<dbReference type="InterPro" id="IPR013763">
    <property type="entry name" value="Cyclin-like_dom"/>
</dbReference>
<dbReference type="Pfam" id="PF00134">
    <property type="entry name" value="Cyclin_N"/>
    <property type="match status" value="1"/>
</dbReference>
<dbReference type="PANTHER" id="PTHR10177">
    <property type="entry name" value="CYCLINS"/>
    <property type="match status" value="1"/>
</dbReference>
<organism evidence="11 12">
    <name type="scientific">Tripterygium wilfordii</name>
    <name type="common">Thunder God vine</name>
    <dbReference type="NCBI Taxonomy" id="458696"/>
    <lineage>
        <taxon>Eukaryota</taxon>
        <taxon>Viridiplantae</taxon>
        <taxon>Streptophyta</taxon>
        <taxon>Embryophyta</taxon>
        <taxon>Tracheophyta</taxon>
        <taxon>Spermatophyta</taxon>
        <taxon>Magnoliopsida</taxon>
        <taxon>eudicotyledons</taxon>
        <taxon>Gunneridae</taxon>
        <taxon>Pentapetalae</taxon>
        <taxon>rosids</taxon>
        <taxon>fabids</taxon>
        <taxon>Celastrales</taxon>
        <taxon>Celastraceae</taxon>
        <taxon>Tripterygium</taxon>
    </lineage>
</organism>
<comment type="subunit">
    <text evidence="2">Interacts with the CDC2 protein kinase to form a serine/threonine kinase holoenzyme complex also known as maturation promoting factor (MPF). The cyclin subunit imparts substrate specificity to the complex.</text>
</comment>
<proteinExistence type="inferred from homology"/>
<dbReference type="Gene3D" id="1.10.472.10">
    <property type="entry name" value="Cyclin-like"/>
    <property type="match status" value="2"/>
</dbReference>
<keyword evidence="3" id="KW-0132">Cell division</keyword>
<dbReference type="SMART" id="SM01332">
    <property type="entry name" value="Cyclin_C"/>
    <property type="match status" value="1"/>
</dbReference>
<evidence type="ECO:0000259" key="10">
    <source>
        <dbReference type="SMART" id="SM01332"/>
    </source>
</evidence>
<sequence>MALHSLQNDSFYDALYCSEKNWEEEVGDDNFLQQESYDVNDGNKSCESIPILVEQDLSWEDEELSSLLGKQVENDLYKTMETNQSLAWARREAVDWILKVNAHYNFSALTGVLAVNYFDRFLFSFEFQREKPWMAQLAAVACLSLAAKVEEIQVPLLLDLQVEESRYVFDAKTIKRMEILVLSTLDWKMNPVTPISFFDYIARRLEFKDHLCWEFLRRCECILLSVISDSRFTHYRPSVMAPAVMLHVIDTVKPCLRAEYQDQILGILGIENDKVDECCKLVMEFASGIQSNKRKLGTIPGSPDRVIDVSFSSDNSNDSRAEASSVSSSPEPLSKKSRAVQS</sequence>
<keyword evidence="5" id="KW-0131">Cell cycle</keyword>
<evidence type="ECO:0000256" key="3">
    <source>
        <dbReference type="ARBA" id="ARBA00022618"/>
    </source>
</evidence>
<keyword evidence="12" id="KW-1185">Reference proteome</keyword>
<dbReference type="Pfam" id="PF02984">
    <property type="entry name" value="Cyclin_C"/>
    <property type="match status" value="1"/>
</dbReference>
<evidence type="ECO:0000256" key="2">
    <source>
        <dbReference type="ARBA" id="ARBA00011177"/>
    </source>
</evidence>
<dbReference type="InParanoid" id="A0A7J7D2S9"/>
<dbReference type="CDD" id="cd20543">
    <property type="entry name" value="CYCLIN_AtCycD-like_rpt1"/>
    <property type="match status" value="1"/>
</dbReference>
<dbReference type="InterPro" id="IPR039361">
    <property type="entry name" value="Cyclin"/>
</dbReference>
<dbReference type="FunFam" id="1.10.472.10:FF:000070">
    <property type="entry name" value="CYCLIN D32"/>
    <property type="match status" value="1"/>
</dbReference>
<dbReference type="GO" id="GO:0051301">
    <property type="term" value="P:cell division"/>
    <property type="evidence" value="ECO:0007669"/>
    <property type="project" value="UniProtKB-KW"/>
</dbReference>
<dbReference type="SMART" id="SM00385">
    <property type="entry name" value="CYCLIN"/>
    <property type="match status" value="1"/>
</dbReference>
<dbReference type="InterPro" id="IPR004367">
    <property type="entry name" value="Cyclin_C-dom"/>
</dbReference>
<comment type="similarity">
    <text evidence="1">Belongs to the cyclin family. Cyclin D subfamily.</text>
</comment>
<feature type="domain" description="Cyclin-like" evidence="9">
    <location>
        <begin position="95"/>
        <end position="183"/>
    </location>
</feature>
<evidence type="ECO:0000256" key="1">
    <source>
        <dbReference type="ARBA" id="ARBA00009065"/>
    </source>
</evidence>
<dbReference type="CDD" id="cd20544">
    <property type="entry name" value="CYCLIN_AtCycD-like_rpt2"/>
    <property type="match status" value="1"/>
</dbReference>
<evidence type="ECO:0000256" key="6">
    <source>
        <dbReference type="ARBA" id="ARBA00032263"/>
    </source>
</evidence>
<dbReference type="InterPro" id="IPR036915">
    <property type="entry name" value="Cyclin-like_sf"/>
</dbReference>
<evidence type="ECO:0000256" key="4">
    <source>
        <dbReference type="ARBA" id="ARBA00023127"/>
    </source>
</evidence>
<reference evidence="11 12" key="1">
    <citation type="journal article" date="2020" name="Nat. Commun.">
        <title>Genome of Tripterygium wilfordii and identification of cytochrome P450 involved in triptolide biosynthesis.</title>
        <authorList>
            <person name="Tu L."/>
            <person name="Su P."/>
            <person name="Zhang Z."/>
            <person name="Gao L."/>
            <person name="Wang J."/>
            <person name="Hu T."/>
            <person name="Zhou J."/>
            <person name="Zhang Y."/>
            <person name="Zhao Y."/>
            <person name="Liu Y."/>
            <person name="Song Y."/>
            <person name="Tong Y."/>
            <person name="Lu Y."/>
            <person name="Yang J."/>
            <person name="Xu C."/>
            <person name="Jia M."/>
            <person name="Peters R.J."/>
            <person name="Huang L."/>
            <person name="Gao W."/>
        </authorList>
    </citation>
    <scope>NUCLEOTIDE SEQUENCE [LARGE SCALE GENOMIC DNA]</scope>
    <source>
        <strain evidence="12">cv. XIE 37</strain>
        <tissue evidence="11">Leaf</tissue>
    </source>
</reference>
<evidence type="ECO:0000313" key="12">
    <source>
        <dbReference type="Proteomes" id="UP000593562"/>
    </source>
</evidence>
<dbReference type="GO" id="GO:0010444">
    <property type="term" value="P:guard mother cell differentiation"/>
    <property type="evidence" value="ECO:0007669"/>
    <property type="project" value="UniProtKB-ARBA"/>
</dbReference>
<dbReference type="InterPro" id="IPR006671">
    <property type="entry name" value="Cyclin_N"/>
</dbReference>